<dbReference type="EMBL" id="JBAPLU010000015">
    <property type="protein sequence ID" value="MEI4272936.1"/>
    <property type="molecule type" value="Genomic_DNA"/>
</dbReference>
<name>A0ABU8DVU7_9ACTN</name>
<proteinExistence type="predicted"/>
<keyword evidence="1" id="KW-0472">Membrane</keyword>
<keyword evidence="1" id="KW-1133">Transmembrane helix</keyword>
<dbReference type="Proteomes" id="UP001361570">
    <property type="component" value="Unassembled WGS sequence"/>
</dbReference>
<reference evidence="2 3" key="1">
    <citation type="submission" date="2024-03" db="EMBL/GenBank/DDBJ databases">
        <title>Draft genome sequence of Klenkia sp. LSe6-5.</title>
        <authorList>
            <person name="Duangmal K."/>
            <person name="Chantavorakit T."/>
        </authorList>
    </citation>
    <scope>NUCLEOTIDE SEQUENCE [LARGE SCALE GENOMIC DNA]</scope>
    <source>
        <strain evidence="2 3">LSe6-5</strain>
    </source>
</reference>
<evidence type="ECO:0000313" key="3">
    <source>
        <dbReference type="Proteomes" id="UP001361570"/>
    </source>
</evidence>
<organism evidence="2 3">
    <name type="scientific">Klenkia sesuvii</name>
    <dbReference type="NCBI Taxonomy" id="3103137"/>
    <lineage>
        <taxon>Bacteria</taxon>
        <taxon>Bacillati</taxon>
        <taxon>Actinomycetota</taxon>
        <taxon>Actinomycetes</taxon>
        <taxon>Geodermatophilales</taxon>
        <taxon>Geodermatophilaceae</taxon>
        <taxon>Klenkia</taxon>
    </lineage>
</organism>
<evidence type="ECO:0008006" key="4">
    <source>
        <dbReference type="Google" id="ProtNLM"/>
    </source>
</evidence>
<evidence type="ECO:0000256" key="1">
    <source>
        <dbReference type="SAM" id="Phobius"/>
    </source>
</evidence>
<feature type="transmembrane region" description="Helical" evidence="1">
    <location>
        <begin position="156"/>
        <end position="174"/>
    </location>
</feature>
<keyword evidence="1" id="KW-0812">Transmembrane</keyword>
<dbReference type="RefSeq" id="WP_336405061.1">
    <property type="nucleotide sequence ID" value="NZ_JBAPLU010000015.1"/>
</dbReference>
<evidence type="ECO:0000313" key="2">
    <source>
        <dbReference type="EMBL" id="MEI4272936.1"/>
    </source>
</evidence>
<protein>
    <recommendedName>
        <fullName evidence="4">DNA-directed RNA polymerase specialized sigma subunit, sigma24 family</fullName>
    </recommendedName>
</protein>
<comment type="caution">
    <text evidence="2">The sequence shown here is derived from an EMBL/GenBank/DDBJ whole genome shotgun (WGS) entry which is preliminary data.</text>
</comment>
<keyword evidence="3" id="KW-1185">Reference proteome</keyword>
<sequence length="529" mass="53556">MDVGAVVRRHRDPLLAVAHLLEPAGRTAEDRVDRALAHLSPAADHGTAVRALLSTRLARGGLADQDGDPWWLSPADLAAADRTAAALAELDADARAALVLDHEGLPADPVALARARIGAPEADLGALAAVRRPPVLDHDAAVARVRTLRAWRWRRPAAVVAAVAVLVALAVVSLRTPNAPAPAAGRLDAPTRGSLAADTAFVEAARAADWDDDDAPAVPDRHVLLAGDLLDRRWVLVTGPTDRGTEGQWSTAPQGAPAADLVPAGRPVVLRPDVPPALLLDTALVVMAGPGEGVEVSSGLVVGPSGGVQRVYRTLDARDGVTAMSLAAPDPGLAALRVRVVRVGEFSGRTLADVPVTTAGSADAQARAPALTPLRGSTPDLGDRQAAVDDALAAVAVPTGLDPRTLAPVLLWAGQLPAPVGGPVDAVVLAVPLPGGAVVVSTAWADRRPDGSLRTGGCGSRAFPAGTGPADLASAARCVVADRGTGTARVTVVVTGPGGSALVPDDTRTLGQVDGVPVTAAGPDDLFAD</sequence>
<accession>A0ABU8DVU7</accession>
<gene>
    <name evidence="2" type="ORF">TEK04_14505</name>
</gene>